<proteinExistence type="predicted"/>
<protein>
    <submittedName>
        <fullName evidence="2">Uncharacterized protein</fullName>
    </submittedName>
</protein>
<gene>
    <name evidence="2" type="ORF">LY89DRAFT_708259</name>
</gene>
<dbReference type="STRING" id="149040.A0A194X5I3"/>
<sequence>MTTDRVDRSSFSSVKESHGGIAQSFTDSKTSSYLRNEVSNTDNEDAILDDFVSTTGSRTPELEFERQPELGSGMLTNPQSNLFAFTPCDGFRGWKDIPLMAQTIKNVKSKSYSDLARLHRGFQWEISDRDRMDLDVVTEEKGALQTGKSRLESLPTELLGAIIDQLATDIPPNGFSARNIDLMSLLLTSHTMHSVTLATLYNQVTIPHSRIFAKFLSHVSSHPALGTIVRRLDFSHFNPTCAGMTARERSETMNLIPETLLRCLSLTPNLREFLAQEHIDNDLSSEVLKTLLCDLPRLKALDLCACSSANFRDAFTNVLSTPDLLPAALPITRLSLHECTILPSSTFDILLPRLPHLTHLDVAHTRITSTALQSIPPTARLTHLNLSKCSFLNGAAVVDFLSTHPAAQHLVYLNLAMDPKSHEMLPATLLTALLPRLPSTLRSLNLNGSKMDSTHIPLLLPLSKHIEELGLGRHLSLPDIQALFVPDERLPLPQQLSWTPHSLRYIDVSDLSSAELDLGSLFGPRCPVLKSVAEPLEVIEVGADVLKRLERSKPVLDRVGWCVKEAGRRAWLVRKRDRVTDDGGRGWKWGACYWGMRKVPVARAEVGGMYGHYMFKR</sequence>
<dbReference type="InterPro" id="IPR032675">
    <property type="entry name" value="LRR_dom_sf"/>
</dbReference>
<accession>A0A194X5I3</accession>
<evidence type="ECO:0000256" key="1">
    <source>
        <dbReference type="SAM" id="MobiDB-lite"/>
    </source>
</evidence>
<dbReference type="Gene3D" id="3.80.10.10">
    <property type="entry name" value="Ribonuclease Inhibitor"/>
    <property type="match status" value="1"/>
</dbReference>
<dbReference type="InterPro" id="IPR001611">
    <property type="entry name" value="Leu-rich_rpt"/>
</dbReference>
<reference evidence="2 3" key="1">
    <citation type="submission" date="2015-10" db="EMBL/GenBank/DDBJ databases">
        <title>Full genome of DAOMC 229536 Phialocephala scopiformis, a fungal endophyte of spruce producing the potent anti-insectan compound rugulosin.</title>
        <authorList>
            <consortium name="DOE Joint Genome Institute"/>
            <person name="Walker A.K."/>
            <person name="Frasz S.L."/>
            <person name="Seifert K.A."/>
            <person name="Miller J.D."/>
            <person name="Mondo S.J."/>
            <person name="Labutti K."/>
            <person name="Lipzen A."/>
            <person name="Dockter R."/>
            <person name="Kennedy M."/>
            <person name="Grigoriev I.V."/>
            <person name="Spatafora J.W."/>
        </authorList>
    </citation>
    <scope>NUCLEOTIDE SEQUENCE [LARGE SCALE GENOMIC DNA]</scope>
    <source>
        <strain evidence="2 3">CBS 120377</strain>
    </source>
</reference>
<dbReference type="SUPFAM" id="SSF52047">
    <property type="entry name" value="RNI-like"/>
    <property type="match status" value="1"/>
</dbReference>
<dbReference type="EMBL" id="KQ947418">
    <property type="protein sequence ID" value="KUJ15443.1"/>
    <property type="molecule type" value="Genomic_DNA"/>
</dbReference>
<dbReference type="InParanoid" id="A0A194X5I3"/>
<organism evidence="2 3">
    <name type="scientific">Mollisia scopiformis</name>
    <name type="common">Conifer needle endophyte fungus</name>
    <name type="synonym">Phialocephala scopiformis</name>
    <dbReference type="NCBI Taxonomy" id="149040"/>
    <lineage>
        <taxon>Eukaryota</taxon>
        <taxon>Fungi</taxon>
        <taxon>Dikarya</taxon>
        <taxon>Ascomycota</taxon>
        <taxon>Pezizomycotina</taxon>
        <taxon>Leotiomycetes</taxon>
        <taxon>Helotiales</taxon>
        <taxon>Mollisiaceae</taxon>
        <taxon>Mollisia</taxon>
    </lineage>
</organism>
<dbReference type="KEGG" id="psco:LY89DRAFT_708259"/>
<dbReference type="GeneID" id="28827399"/>
<evidence type="ECO:0000313" key="2">
    <source>
        <dbReference type="EMBL" id="KUJ15443.1"/>
    </source>
</evidence>
<feature type="compositionally biased region" description="Polar residues" evidence="1">
    <location>
        <begin position="23"/>
        <end position="38"/>
    </location>
</feature>
<dbReference type="Proteomes" id="UP000070700">
    <property type="component" value="Unassembled WGS sequence"/>
</dbReference>
<keyword evidence="3" id="KW-1185">Reference proteome</keyword>
<name>A0A194X5I3_MOLSC</name>
<evidence type="ECO:0000313" key="3">
    <source>
        <dbReference type="Proteomes" id="UP000070700"/>
    </source>
</evidence>
<feature type="region of interest" description="Disordered" evidence="1">
    <location>
        <begin position="1"/>
        <end position="38"/>
    </location>
</feature>
<dbReference type="AlphaFoldDB" id="A0A194X5I3"/>
<dbReference type="RefSeq" id="XP_018069798.1">
    <property type="nucleotide sequence ID" value="XM_018217673.1"/>
</dbReference>
<dbReference type="OrthoDB" id="9994419at2759"/>
<dbReference type="Pfam" id="PF13516">
    <property type="entry name" value="LRR_6"/>
    <property type="match status" value="1"/>
</dbReference>